<protein>
    <submittedName>
        <fullName evidence="4">D-amino acid dehydrogenase</fullName>
    </submittedName>
</protein>
<dbReference type="EMBL" id="JAFVMH010000001">
    <property type="protein sequence ID" value="MBO1323644.1"/>
    <property type="molecule type" value="Genomic_DNA"/>
</dbReference>
<dbReference type="GO" id="GO:0008718">
    <property type="term" value="F:D-amino-acid dehydrogenase activity"/>
    <property type="evidence" value="ECO:0007669"/>
    <property type="project" value="TreeGrafter"/>
</dbReference>
<dbReference type="Gene3D" id="3.50.50.60">
    <property type="entry name" value="FAD/NAD(P)-binding domain"/>
    <property type="match status" value="2"/>
</dbReference>
<dbReference type="PANTHER" id="PTHR13847">
    <property type="entry name" value="SARCOSINE DEHYDROGENASE-RELATED"/>
    <property type="match status" value="1"/>
</dbReference>
<comment type="caution">
    <text evidence="4">The sequence shown here is derived from an EMBL/GenBank/DDBJ whole genome shotgun (WGS) entry which is preliminary data.</text>
</comment>
<dbReference type="SUPFAM" id="SSF54373">
    <property type="entry name" value="FAD-linked reductases, C-terminal domain"/>
    <property type="match status" value="1"/>
</dbReference>
<evidence type="ECO:0000256" key="2">
    <source>
        <dbReference type="ARBA" id="ARBA00023002"/>
    </source>
</evidence>
<dbReference type="Gene3D" id="3.30.9.10">
    <property type="entry name" value="D-Amino Acid Oxidase, subunit A, domain 2"/>
    <property type="match status" value="1"/>
</dbReference>
<dbReference type="InterPro" id="IPR006076">
    <property type="entry name" value="FAD-dep_OxRdtase"/>
</dbReference>
<evidence type="ECO:0000256" key="1">
    <source>
        <dbReference type="ARBA" id="ARBA00009410"/>
    </source>
</evidence>
<organism evidence="4 5">
    <name type="scientific">Acetobacter garciniae</name>
    <dbReference type="NCBI Taxonomy" id="2817435"/>
    <lineage>
        <taxon>Bacteria</taxon>
        <taxon>Pseudomonadati</taxon>
        <taxon>Pseudomonadota</taxon>
        <taxon>Alphaproteobacteria</taxon>
        <taxon>Acetobacterales</taxon>
        <taxon>Acetobacteraceae</taxon>
        <taxon>Acetobacter</taxon>
    </lineage>
</organism>
<evidence type="ECO:0000313" key="4">
    <source>
        <dbReference type="EMBL" id="MBO1323644.1"/>
    </source>
</evidence>
<gene>
    <name evidence="4" type="ORF">J2D77_00545</name>
</gene>
<evidence type="ECO:0000259" key="3">
    <source>
        <dbReference type="Pfam" id="PF01266"/>
    </source>
</evidence>
<sequence>MQVIVLGAGVIGVTSAWYLARLGHEVTVIDRQPAPAMETSRAPGGQIFASIGAWGGVGGPPRQPLDWLLHPARTALAMGRGMDPALLRWSLMAMKGRSAHAHAVTLARLARLGAYNRHCLDTLRDETGITYDDRQSGHIQLFRTERQMARVQPMLRKLADNGTAVRLLDMDEVLEHEPGLAHAAALLKGGVFLPDDQSGDASVFTARLARMAQASGVRFMFDTAVEGLDAATDRIMSVRTDAGHMRADAYVVAMGSYSPLLLRPLGLRLPVYPVKGYSLTLPLTDESHAPLATVTDSANGVSITRLGGRIRVAGGVEMAGYNLRLNPRRRTVLELSFSELFGGGDLAAATYWSGLRPCTPDGAPVIGPAGGFGNLWLNTGHGGFGWSTACASGQLIADLIAGRKPDIPALDLPLSRYA</sequence>
<dbReference type="GO" id="GO:0055130">
    <property type="term" value="P:D-alanine catabolic process"/>
    <property type="evidence" value="ECO:0007669"/>
    <property type="project" value="TreeGrafter"/>
</dbReference>
<dbReference type="InterPro" id="IPR036188">
    <property type="entry name" value="FAD/NAD-bd_sf"/>
</dbReference>
<keyword evidence="5" id="KW-1185">Reference proteome</keyword>
<dbReference type="SUPFAM" id="SSF51905">
    <property type="entry name" value="FAD/NAD(P)-binding domain"/>
    <property type="match status" value="1"/>
</dbReference>
<name>A0A939HML5_9PROT</name>
<dbReference type="GO" id="GO:0005886">
    <property type="term" value="C:plasma membrane"/>
    <property type="evidence" value="ECO:0007669"/>
    <property type="project" value="TreeGrafter"/>
</dbReference>
<reference evidence="4" key="1">
    <citation type="submission" date="2021-03" db="EMBL/GenBank/DDBJ databases">
        <title>The complete genome sequence of Acetobacter sp. TBRC 12339.</title>
        <authorList>
            <person name="Charoenyingcharoen P."/>
            <person name="Yukphan P."/>
        </authorList>
    </citation>
    <scope>NUCLEOTIDE SEQUENCE</scope>
    <source>
        <strain evidence="4">TBRC 12339</strain>
    </source>
</reference>
<dbReference type="Pfam" id="PF01266">
    <property type="entry name" value="DAO"/>
    <property type="match status" value="1"/>
</dbReference>
<dbReference type="Proteomes" id="UP000664073">
    <property type="component" value="Unassembled WGS sequence"/>
</dbReference>
<feature type="domain" description="FAD dependent oxidoreductase" evidence="3">
    <location>
        <begin position="3"/>
        <end position="399"/>
    </location>
</feature>
<keyword evidence="2" id="KW-0560">Oxidoreductase</keyword>
<evidence type="ECO:0000313" key="5">
    <source>
        <dbReference type="Proteomes" id="UP000664073"/>
    </source>
</evidence>
<proteinExistence type="inferred from homology"/>
<dbReference type="NCBIfam" id="NF001933">
    <property type="entry name" value="PRK00711.1"/>
    <property type="match status" value="1"/>
</dbReference>
<dbReference type="RefSeq" id="WP_207844069.1">
    <property type="nucleotide sequence ID" value="NZ_JAFVMH010000001.1"/>
</dbReference>
<dbReference type="AlphaFoldDB" id="A0A939HML5"/>
<comment type="similarity">
    <text evidence="1">Belongs to the DadA oxidoreductase family.</text>
</comment>
<accession>A0A939HML5</accession>
<dbReference type="PANTHER" id="PTHR13847:SF280">
    <property type="entry name" value="D-AMINO ACID DEHYDROGENASE"/>
    <property type="match status" value="1"/>
</dbReference>
<dbReference type="GO" id="GO:0005737">
    <property type="term" value="C:cytoplasm"/>
    <property type="evidence" value="ECO:0007669"/>
    <property type="project" value="TreeGrafter"/>
</dbReference>